<reference evidence="2" key="1">
    <citation type="submission" date="2016-06" db="EMBL/GenBank/DDBJ databases">
        <title>Parallel loss of symbiosis genes in relatives of nitrogen-fixing non-legume Parasponia.</title>
        <authorList>
            <person name="Van Velzen R."/>
            <person name="Holmer R."/>
            <person name="Bu F."/>
            <person name="Rutten L."/>
            <person name="Van Zeijl A."/>
            <person name="Liu W."/>
            <person name="Santuari L."/>
            <person name="Cao Q."/>
            <person name="Sharma T."/>
            <person name="Shen D."/>
            <person name="Roswanjaya Y."/>
            <person name="Wardhani T."/>
            <person name="Kalhor M.S."/>
            <person name="Jansen J."/>
            <person name="Van den Hoogen J."/>
            <person name="Gungor B."/>
            <person name="Hartog M."/>
            <person name="Hontelez J."/>
            <person name="Verver J."/>
            <person name="Yang W.-C."/>
            <person name="Schijlen E."/>
            <person name="Repin R."/>
            <person name="Schilthuizen M."/>
            <person name="Schranz E."/>
            <person name="Heidstra R."/>
            <person name="Miyata K."/>
            <person name="Fedorova E."/>
            <person name="Kohlen W."/>
            <person name="Bisseling T."/>
            <person name="Smit S."/>
            <person name="Geurts R."/>
        </authorList>
    </citation>
    <scope>NUCLEOTIDE SEQUENCE [LARGE SCALE GENOMIC DNA]</scope>
    <source>
        <strain evidence="2">cv. WU1-14</strain>
    </source>
</reference>
<evidence type="ECO:0000313" key="2">
    <source>
        <dbReference type="Proteomes" id="UP000237105"/>
    </source>
</evidence>
<name>A0A2P5CXA0_PARAD</name>
<gene>
    <name evidence="1" type="ORF">PanWU01x14_114250</name>
</gene>
<organism evidence="1 2">
    <name type="scientific">Parasponia andersonii</name>
    <name type="common">Sponia andersonii</name>
    <dbReference type="NCBI Taxonomy" id="3476"/>
    <lineage>
        <taxon>Eukaryota</taxon>
        <taxon>Viridiplantae</taxon>
        <taxon>Streptophyta</taxon>
        <taxon>Embryophyta</taxon>
        <taxon>Tracheophyta</taxon>
        <taxon>Spermatophyta</taxon>
        <taxon>Magnoliopsida</taxon>
        <taxon>eudicotyledons</taxon>
        <taxon>Gunneridae</taxon>
        <taxon>Pentapetalae</taxon>
        <taxon>rosids</taxon>
        <taxon>fabids</taxon>
        <taxon>Rosales</taxon>
        <taxon>Cannabaceae</taxon>
        <taxon>Parasponia</taxon>
    </lineage>
</organism>
<accession>A0A2P5CXA0</accession>
<protein>
    <recommendedName>
        <fullName evidence="3">LRR domain containing protein</fullName>
    </recommendedName>
</protein>
<evidence type="ECO:0008006" key="3">
    <source>
        <dbReference type="Google" id="ProtNLM"/>
    </source>
</evidence>
<dbReference type="OrthoDB" id="10506512at2759"/>
<proteinExistence type="predicted"/>
<sequence>MTATMTFATGSTSPATLYSSSQLTLDLPSSQLFKPFPTFLCILRFLSSLSFSSNSINSTIL</sequence>
<evidence type="ECO:0000313" key="1">
    <source>
        <dbReference type="EMBL" id="PON65682.1"/>
    </source>
</evidence>
<keyword evidence="2" id="KW-1185">Reference proteome</keyword>
<dbReference type="Proteomes" id="UP000237105">
    <property type="component" value="Unassembled WGS sequence"/>
</dbReference>
<comment type="caution">
    <text evidence="1">The sequence shown here is derived from an EMBL/GenBank/DDBJ whole genome shotgun (WGS) entry which is preliminary data.</text>
</comment>
<dbReference type="AlphaFoldDB" id="A0A2P5CXA0"/>
<dbReference type="EMBL" id="JXTB01000085">
    <property type="protein sequence ID" value="PON65682.1"/>
    <property type="molecule type" value="Genomic_DNA"/>
</dbReference>